<name>A0A5J4QLB7_9ZZZZ</name>
<gene>
    <name evidence="1" type="ORF">EZS27_028653</name>
</gene>
<organism evidence="1">
    <name type="scientific">termite gut metagenome</name>
    <dbReference type="NCBI Taxonomy" id="433724"/>
    <lineage>
        <taxon>unclassified sequences</taxon>
        <taxon>metagenomes</taxon>
        <taxon>organismal metagenomes</taxon>
    </lineage>
</organism>
<sequence length="58" mass="6924">MYDLTNTIDKRFGNIREVRYNEPVCNVVIYDNHAICTYFFEKNLAFINLKSLIIIYNS</sequence>
<proteinExistence type="predicted"/>
<comment type="caution">
    <text evidence="1">The sequence shown here is derived from an EMBL/GenBank/DDBJ whole genome shotgun (WGS) entry which is preliminary data.</text>
</comment>
<accession>A0A5J4QLB7</accession>
<dbReference type="EMBL" id="SNRY01003232">
    <property type="protein sequence ID" value="KAA6321728.1"/>
    <property type="molecule type" value="Genomic_DNA"/>
</dbReference>
<dbReference type="AlphaFoldDB" id="A0A5J4QLB7"/>
<protein>
    <submittedName>
        <fullName evidence="1">Uncharacterized protein</fullName>
    </submittedName>
</protein>
<evidence type="ECO:0000313" key="1">
    <source>
        <dbReference type="EMBL" id="KAA6321728.1"/>
    </source>
</evidence>
<reference evidence="1" key="1">
    <citation type="submission" date="2019-03" db="EMBL/GenBank/DDBJ databases">
        <title>Single cell metagenomics reveals metabolic interactions within the superorganism composed of flagellate Streblomastix strix and complex community of Bacteroidetes bacteria on its surface.</title>
        <authorList>
            <person name="Treitli S.C."/>
            <person name="Kolisko M."/>
            <person name="Husnik F."/>
            <person name="Keeling P."/>
            <person name="Hampl V."/>
        </authorList>
    </citation>
    <scope>NUCLEOTIDE SEQUENCE</scope>
    <source>
        <strain evidence="1">STM</strain>
    </source>
</reference>